<dbReference type="InterPro" id="IPR011004">
    <property type="entry name" value="Trimer_LpxA-like_sf"/>
</dbReference>
<dbReference type="Gene3D" id="2.160.10.10">
    <property type="entry name" value="Hexapeptide repeat proteins"/>
    <property type="match status" value="1"/>
</dbReference>
<dbReference type="PANTHER" id="PTHR43300">
    <property type="entry name" value="ACETYLTRANSFERASE"/>
    <property type="match status" value="1"/>
</dbReference>
<gene>
    <name evidence="2" type="ORF">BN890_16020</name>
</gene>
<evidence type="ECO:0000313" key="2">
    <source>
        <dbReference type="EMBL" id="CDM04028.1"/>
    </source>
</evidence>
<evidence type="ECO:0000256" key="1">
    <source>
        <dbReference type="ARBA" id="ARBA00007274"/>
    </source>
</evidence>
<keyword evidence="2" id="KW-0808">Transferase</keyword>
<accession>W6P2Q8</accession>
<dbReference type="GO" id="GO:0016740">
    <property type="term" value="F:transferase activity"/>
    <property type="evidence" value="ECO:0007669"/>
    <property type="project" value="UniProtKB-KW"/>
</dbReference>
<organism evidence="2 3">
    <name type="scientific">Bacteroides xylanisolvens SD CC 1b</name>
    <dbReference type="NCBI Taxonomy" id="702447"/>
    <lineage>
        <taxon>Bacteria</taxon>
        <taxon>Pseudomonadati</taxon>
        <taxon>Bacteroidota</taxon>
        <taxon>Bacteroidia</taxon>
        <taxon>Bacteroidales</taxon>
        <taxon>Bacteroidaceae</taxon>
        <taxon>Bacteroides</taxon>
    </lineage>
</organism>
<protein>
    <submittedName>
        <fullName evidence="2">Transferase hexapeptide repeat</fullName>
    </submittedName>
</protein>
<dbReference type="SUPFAM" id="SSF51161">
    <property type="entry name" value="Trimeric LpxA-like enzymes"/>
    <property type="match status" value="1"/>
</dbReference>
<dbReference type="Proteomes" id="UP000019380">
    <property type="component" value="Unassembled WGS sequence"/>
</dbReference>
<comment type="caution">
    <text evidence="2">The sequence shown here is derived from an EMBL/GenBank/DDBJ whole genome shotgun (WGS) entry which is preliminary data.</text>
</comment>
<comment type="similarity">
    <text evidence="1">Belongs to the transferase hexapeptide repeat family.</text>
</comment>
<sequence length="41" mass="4151">MCGVTLGEWCMVAAGAVVTKDVPAYTLVAGNPAKIVGPVNF</sequence>
<reference evidence="2 3" key="1">
    <citation type="submission" date="2013-12" db="EMBL/GenBank/DDBJ databases">
        <title>Improved hybrid genome assemblies of Bacteroides xylanisolvens SD CC 1b and Bacteroides xylanisolvens SD CC 2a using Illumina and 454 Sequencing.</title>
        <authorList>
            <person name="Ramaraj T."/>
            <person name="Sundararajan A."/>
            <person name="Mudge J."/>
            <person name="Schilkey F.D."/>
            <person name="Delvecchio V."/>
            <person name="Donlon M."/>
            <person name="Ziemer C."/>
        </authorList>
    </citation>
    <scope>NUCLEOTIDE SEQUENCE [LARGE SCALE GENOMIC DNA]</scope>
</reference>
<dbReference type="InterPro" id="IPR050179">
    <property type="entry name" value="Trans_hexapeptide_repeat"/>
</dbReference>
<name>W6P2Q8_9BACE</name>
<evidence type="ECO:0000313" key="3">
    <source>
        <dbReference type="Proteomes" id="UP000019380"/>
    </source>
</evidence>
<proteinExistence type="inferred from homology"/>
<dbReference type="AlphaFoldDB" id="W6P2Q8"/>
<dbReference type="EMBL" id="CBXG010000019">
    <property type="protein sequence ID" value="CDM04028.1"/>
    <property type="molecule type" value="Genomic_DNA"/>
</dbReference>